<feature type="compositionally biased region" description="Polar residues" evidence="1">
    <location>
        <begin position="40"/>
        <end position="49"/>
    </location>
</feature>
<comment type="caution">
    <text evidence="2">The sequence shown here is derived from an EMBL/GenBank/DDBJ whole genome shotgun (WGS) entry which is preliminary data.</text>
</comment>
<dbReference type="Gramene" id="OMO51341">
    <property type="protein sequence ID" value="OMO51341"/>
    <property type="gene ID" value="CCACVL1_29843"/>
</dbReference>
<dbReference type="AlphaFoldDB" id="A0A1R3FZT0"/>
<proteinExistence type="predicted"/>
<organism evidence="2 3">
    <name type="scientific">Corchorus capsularis</name>
    <name type="common">Jute</name>
    <dbReference type="NCBI Taxonomy" id="210143"/>
    <lineage>
        <taxon>Eukaryota</taxon>
        <taxon>Viridiplantae</taxon>
        <taxon>Streptophyta</taxon>
        <taxon>Embryophyta</taxon>
        <taxon>Tracheophyta</taxon>
        <taxon>Spermatophyta</taxon>
        <taxon>Magnoliopsida</taxon>
        <taxon>eudicotyledons</taxon>
        <taxon>Gunneridae</taxon>
        <taxon>Pentapetalae</taxon>
        <taxon>rosids</taxon>
        <taxon>malvids</taxon>
        <taxon>Malvales</taxon>
        <taxon>Malvaceae</taxon>
        <taxon>Grewioideae</taxon>
        <taxon>Apeibeae</taxon>
        <taxon>Corchorus</taxon>
    </lineage>
</organism>
<gene>
    <name evidence="2" type="ORF">CCACVL1_29843</name>
</gene>
<dbReference type="EMBL" id="AWWV01015854">
    <property type="protein sequence ID" value="OMO51341.1"/>
    <property type="molecule type" value="Genomic_DNA"/>
</dbReference>
<dbReference type="Proteomes" id="UP000188268">
    <property type="component" value="Unassembled WGS sequence"/>
</dbReference>
<feature type="region of interest" description="Disordered" evidence="1">
    <location>
        <begin position="1"/>
        <end position="65"/>
    </location>
</feature>
<protein>
    <submittedName>
        <fullName evidence="2">Uncharacterized protein</fullName>
    </submittedName>
</protein>
<name>A0A1R3FZT0_COCAP</name>
<evidence type="ECO:0000313" key="2">
    <source>
        <dbReference type="EMBL" id="OMO51341.1"/>
    </source>
</evidence>
<feature type="compositionally biased region" description="Polar residues" evidence="1">
    <location>
        <begin position="9"/>
        <end position="20"/>
    </location>
</feature>
<keyword evidence="3" id="KW-1185">Reference proteome</keyword>
<feature type="compositionally biased region" description="Basic and acidic residues" evidence="1">
    <location>
        <begin position="51"/>
        <end position="65"/>
    </location>
</feature>
<evidence type="ECO:0000256" key="1">
    <source>
        <dbReference type="SAM" id="MobiDB-lite"/>
    </source>
</evidence>
<reference evidence="2 3" key="1">
    <citation type="submission" date="2013-09" db="EMBL/GenBank/DDBJ databases">
        <title>Corchorus capsularis genome sequencing.</title>
        <authorList>
            <person name="Alam M."/>
            <person name="Haque M.S."/>
            <person name="Islam M.S."/>
            <person name="Emdad E.M."/>
            <person name="Islam M.M."/>
            <person name="Ahmed B."/>
            <person name="Halim A."/>
            <person name="Hossen Q.M.M."/>
            <person name="Hossain M.Z."/>
            <person name="Ahmed R."/>
            <person name="Khan M.M."/>
            <person name="Islam R."/>
            <person name="Rashid M.M."/>
            <person name="Khan S.A."/>
            <person name="Rahman M.S."/>
            <person name="Alam M."/>
        </authorList>
    </citation>
    <scope>NUCLEOTIDE SEQUENCE [LARGE SCALE GENOMIC DNA]</scope>
    <source>
        <strain evidence="3">cv. CVL-1</strain>
        <tissue evidence="2">Whole seedling</tissue>
    </source>
</reference>
<evidence type="ECO:0000313" key="3">
    <source>
        <dbReference type="Proteomes" id="UP000188268"/>
    </source>
</evidence>
<sequence length="65" mass="7152">MASHHKGMTMTSSLQIQGSPHNKGRPRHPPPLQRGFVTSEVLTTWSVTDSPGKEDLEPKTAREST</sequence>
<accession>A0A1R3FZT0</accession>